<name>A0ABV0QX88_9TELE</name>
<proteinExistence type="predicted"/>
<reference evidence="2 3" key="1">
    <citation type="submission" date="2021-06" db="EMBL/GenBank/DDBJ databases">
        <authorList>
            <person name="Palmer J.M."/>
        </authorList>
    </citation>
    <scope>NUCLEOTIDE SEQUENCE [LARGE SCALE GENOMIC DNA]</scope>
    <source>
        <strain evidence="2 3">XC_2019</strain>
        <tissue evidence="2">Muscle</tissue>
    </source>
</reference>
<dbReference type="Proteomes" id="UP001434883">
    <property type="component" value="Unassembled WGS sequence"/>
</dbReference>
<protein>
    <submittedName>
        <fullName evidence="2">Uncharacterized protein</fullName>
    </submittedName>
</protein>
<accession>A0ABV0QX88</accession>
<evidence type="ECO:0000313" key="2">
    <source>
        <dbReference type="EMBL" id="MEQ2200123.1"/>
    </source>
</evidence>
<feature type="non-terminal residue" evidence="2">
    <location>
        <position position="107"/>
    </location>
</feature>
<sequence>MVQVERMTLITGCGKSEHKTWLELNKDTIKPKKYSYNRTNLNALKTEYKDHEKLNIEKKFNHHLKNDQKQDPKTHFGEYNQRKPKTKTQLPSIMTMSCTSVRCCRNT</sequence>
<feature type="region of interest" description="Disordered" evidence="1">
    <location>
        <begin position="61"/>
        <end position="89"/>
    </location>
</feature>
<keyword evidence="3" id="KW-1185">Reference proteome</keyword>
<comment type="caution">
    <text evidence="2">The sequence shown here is derived from an EMBL/GenBank/DDBJ whole genome shotgun (WGS) entry which is preliminary data.</text>
</comment>
<dbReference type="EMBL" id="JAHRIN010025729">
    <property type="protein sequence ID" value="MEQ2200123.1"/>
    <property type="molecule type" value="Genomic_DNA"/>
</dbReference>
<feature type="compositionally biased region" description="Basic and acidic residues" evidence="1">
    <location>
        <begin position="61"/>
        <end position="76"/>
    </location>
</feature>
<evidence type="ECO:0000256" key="1">
    <source>
        <dbReference type="SAM" id="MobiDB-lite"/>
    </source>
</evidence>
<evidence type="ECO:0000313" key="3">
    <source>
        <dbReference type="Proteomes" id="UP001434883"/>
    </source>
</evidence>
<gene>
    <name evidence="2" type="ORF">XENOCAPTIV_023070</name>
</gene>
<organism evidence="2 3">
    <name type="scientific">Xenoophorus captivus</name>
    <dbReference type="NCBI Taxonomy" id="1517983"/>
    <lineage>
        <taxon>Eukaryota</taxon>
        <taxon>Metazoa</taxon>
        <taxon>Chordata</taxon>
        <taxon>Craniata</taxon>
        <taxon>Vertebrata</taxon>
        <taxon>Euteleostomi</taxon>
        <taxon>Actinopterygii</taxon>
        <taxon>Neopterygii</taxon>
        <taxon>Teleostei</taxon>
        <taxon>Neoteleostei</taxon>
        <taxon>Acanthomorphata</taxon>
        <taxon>Ovalentaria</taxon>
        <taxon>Atherinomorphae</taxon>
        <taxon>Cyprinodontiformes</taxon>
        <taxon>Goodeidae</taxon>
        <taxon>Xenoophorus</taxon>
    </lineage>
</organism>